<accession>F4BUE4</accession>
<dbReference type="RefSeq" id="WP_013720539.1">
    <property type="nucleotide sequence ID" value="NC_015416.1"/>
</dbReference>
<evidence type="ECO:0000313" key="2">
    <source>
        <dbReference type="EMBL" id="AEB69521.1"/>
    </source>
</evidence>
<dbReference type="AlphaFoldDB" id="F4BUE4"/>
<dbReference type="OrthoDB" id="148226at2157"/>
<sequence>MIDKTSLGAIAEQVKNYVLMDSISQYFEETGVRDNDFKEIISEDKFEGNIYAVDGSNGIIFDLPSVSFNLIRAGYVSYIAKNWQKTILFDKVFKADPDNYRYQFEADLSKSFNINSNFVLAKTELDRLSTYYRELQEYIALYEAISDAKKGDLVLYDGDFAYWMDPFGEVLKMIFDEAEDKDLDLLAISKSSTFSWGKSFSKPFILHTGYVGSQLISNNPWHIELSEKNIKPQPRGKNWNGKIYVVKLHPNSEFVFRLDAPQYVSVRIDNALGHLSAYSKSSECLGYPHALFRAHRDIAIKDLERVHLNNLLLDELSDRGVNDKYIRNSLNYHMILEMKHGRRII</sequence>
<evidence type="ECO:0000259" key="1">
    <source>
        <dbReference type="SMART" id="SM00933"/>
    </source>
</evidence>
<keyword evidence="3" id="KW-1185">Reference proteome</keyword>
<dbReference type="HOGENOM" id="CLU_815386_0_0_2"/>
<proteinExistence type="predicted"/>
<organism evidence="2 3">
    <name type="scientific">Methanothrix soehngenii (strain ATCC 5969 / DSM 3671 / JCM 10134 / NBRC 103675 / OCM 69 / GP-6)</name>
    <name type="common">Methanosaeta concilii</name>
    <dbReference type="NCBI Taxonomy" id="990316"/>
    <lineage>
        <taxon>Archaea</taxon>
        <taxon>Methanobacteriati</taxon>
        <taxon>Methanobacteriota</taxon>
        <taxon>Stenosarchaea group</taxon>
        <taxon>Methanomicrobia</taxon>
        <taxon>Methanotrichales</taxon>
        <taxon>Methanotrichaceae</taxon>
        <taxon>Methanothrix</taxon>
    </lineage>
</organism>
<evidence type="ECO:0000313" key="3">
    <source>
        <dbReference type="Proteomes" id="UP000007807"/>
    </source>
</evidence>
<gene>
    <name evidence="2" type="ordered locus">MCON_3239</name>
</gene>
<dbReference type="Pfam" id="PF09376">
    <property type="entry name" value="NurA"/>
    <property type="match status" value="1"/>
</dbReference>
<dbReference type="KEGG" id="mcj:MCON_3239"/>
<dbReference type="Proteomes" id="UP000007807">
    <property type="component" value="Chromosome"/>
</dbReference>
<dbReference type="EMBL" id="CP002565">
    <property type="protein sequence ID" value="AEB69521.1"/>
    <property type="molecule type" value="Genomic_DNA"/>
</dbReference>
<name>F4BUE4_METSG</name>
<dbReference type="InterPro" id="IPR018977">
    <property type="entry name" value="NurA_domain"/>
</dbReference>
<feature type="domain" description="NurA" evidence="1">
    <location>
        <begin position="48"/>
        <end position="300"/>
    </location>
</feature>
<reference evidence="2 3" key="1">
    <citation type="journal article" date="2011" name="J. Bacteriol.">
        <title>Complete genome sequence of Methanosaeta concilii, a specialist in aceticlastic methanogenesis.</title>
        <authorList>
            <person name="Barber R.D."/>
            <person name="Zhang L."/>
            <person name="Harnack M."/>
            <person name="Olson M.V."/>
            <person name="Kaul R."/>
            <person name="Ingram-Smith C."/>
            <person name="Smith K.S."/>
        </authorList>
    </citation>
    <scope>NUCLEOTIDE SEQUENCE [LARGE SCALE GENOMIC DNA]</scope>
    <source>
        <strain evidence="3">ATCC 5969 / DSM 3671 / JCM 10134 / NBRC 103675 / OCM 69 / GP-6</strain>
    </source>
</reference>
<dbReference type="InParanoid" id="F4BUE4"/>
<protein>
    <recommendedName>
        <fullName evidence="1">NurA domain-containing protein</fullName>
    </recommendedName>
</protein>
<dbReference type="SMART" id="SM00933">
    <property type="entry name" value="NurA"/>
    <property type="match status" value="1"/>
</dbReference>
<dbReference type="STRING" id="990316.MCON_3239"/>
<dbReference type="GeneID" id="10462482"/>